<evidence type="ECO:0000313" key="2">
    <source>
        <dbReference type="Proteomes" id="UP000824469"/>
    </source>
</evidence>
<dbReference type="Proteomes" id="UP000824469">
    <property type="component" value="Unassembled WGS sequence"/>
</dbReference>
<comment type="caution">
    <text evidence="1">The sequence shown here is derived from an EMBL/GenBank/DDBJ whole genome shotgun (WGS) entry which is preliminary data.</text>
</comment>
<proteinExistence type="predicted"/>
<organism evidence="1 2">
    <name type="scientific">Taxus chinensis</name>
    <name type="common">Chinese yew</name>
    <name type="synonym">Taxus wallichiana var. chinensis</name>
    <dbReference type="NCBI Taxonomy" id="29808"/>
    <lineage>
        <taxon>Eukaryota</taxon>
        <taxon>Viridiplantae</taxon>
        <taxon>Streptophyta</taxon>
        <taxon>Embryophyta</taxon>
        <taxon>Tracheophyta</taxon>
        <taxon>Spermatophyta</taxon>
        <taxon>Pinopsida</taxon>
        <taxon>Pinidae</taxon>
        <taxon>Conifers II</taxon>
        <taxon>Cupressales</taxon>
        <taxon>Taxaceae</taxon>
        <taxon>Taxus</taxon>
    </lineage>
</organism>
<dbReference type="AlphaFoldDB" id="A0AA38GL21"/>
<feature type="non-terminal residue" evidence="1">
    <location>
        <position position="1"/>
    </location>
</feature>
<reference evidence="1 2" key="1">
    <citation type="journal article" date="2021" name="Nat. Plants">
        <title>The Taxus genome provides insights into paclitaxel biosynthesis.</title>
        <authorList>
            <person name="Xiong X."/>
            <person name="Gou J."/>
            <person name="Liao Q."/>
            <person name="Li Y."/>
            <person name="Zhou Q."/>
            <person name="Bi G."/>
            <person name="Li C."/>
            <person name="Du R."/>
            <person name="Wang X."/>
            <person name="Sun T."/>
            <person name="Guo L."/>
            <person name="Liang H."/>
            <person name="Lu P."/>
            <person name="Wu Y."/>
            <person name="Zhang Z."/>
            <person name="Ro D.K."/>
            <person name="Shang Y."/>
            <person name="Huang S."/>
            <person name="Yan J."/>
        </authorList>
    </citation>
    <scope>NUCLEOTIDE SEQUENCE [LARGE SCALE GENOMIC DNA]</scope>
    <source>
        <strain evidence="1">Ta-2019</strain>
    </source>
</reference>
<accession>A0AA38GL21</accession>
<gene>
    <name evidence="1" type="ORF">KI387_004276</name>
</gene>
<protein>
    <submittedName>
        <fullName evidence="1">Uncharacterized protein</fullName>
    </submittedName>
</protein>
<name>A0AA38GL21_TAXCH</name>
<keyword evidence="2" id="KW-1185">Reference proteome</keyword>
<evidence type="ECO:0000313" key="1">
    <source>
        <dbReference type="EMBL" id="KAH9324098.1"/>
    </source>
</evidence>
<feature type="non-terminal residue" evidence="1">
    <location>
        <position position="53"/>
    </location>
</feature>
<dbReference type="EMBL" id="JAHRHJ020000002">
    <property type="protein sequence ID" value="KAH9324098.1"/>
    <property type="molecule type" value="Genomic_DNA"/>
</dbReference>
<sequence>PPKEEIDISQSLQLVESNIECNDNVDQLLEDSLVTNIEENHHQPSSFTVEMGN</sequence>